<evidence type="ECO:0000313" key="2">
    <source>
        <dbReference type="EMBL" id="TXE12524.1"/>
    </source>
</evidence>
<organism evidence="2 3">
    <name type="scientific">Algoriphagus aquimarinus</name>
    <dbReference type="NCBI Taxonomy" id="237018"/>
    <lineage>
        <taxon>Bacteria</taxon>
        <taxon>Pseudomonadati</taxon>
        <taxon>Bacteroidota</taxon>
        <taxon>Cytophagia</taxon>
        <taxon>Cytophagales</taxon>
        <taxon>Cyclobacteriaceae</taxon>
        <taxon>Algoriphagus</taxon>
    </lineage>
</organism>
<sequence length="213" mass="23595">MKTPLFTLALILFSAYSFAQTSLYEHPKFEEYAKTHETIAILPFNTSITLRPKDMKSMAPGQLEKMEQDEGISVQNGMYSWFLKRDKKGTSTVTFQDPITCNAKLKKFGVTSENFEEYTPDELADILGVDAIIMGTFETNKPMSEAANLALNLLVGFGGATNKAVLNMNLYDADEGLLLANYNKSVSGALGSSTDQLINILMKKASRRISYTD</sequence>
<dbReference type="OrthoDB" id="669636at2"/>
<feature type="chain" id="PRO_5023041885" description="Secreted protein" evidence="1">
    <location>
        <begin position="20"/>
        <end position="213"/>
    </location>
</feature>
<feature type="signal peptide" evidence="1">
    <location>
        <begin position="1"/>
        <end position="19"/>
    </location>
</feature>
<protein>
    <recommendedName>
        <fullName evidence="4">Secreted protein</fullName>
    </recommendedName>
</protein>
<evidence type="ECO:0008006" key="4">
    <source>
        <dbReference type="Google" id="ProtNLM"/>
    </source>
</evidence>
<comment type="caution">
    <text evidence="2">The sequence shown here is derived from an EMBL/GenBank/DDBJ whole genome shotgun (WGS) entry which is preliminary data.</text>
</comment>
<name>A0A5C7AWN0_9BACT</name>
<evidence type="ECO:0000313" key="3">
    <source>
        <dbReference type="Proteomes" id="UP000321935"/>
    </source>
</evidence>
<dbReference type="Proteomes" id="UP000321935">
    <property type="component" value="Unassembled WGS sequence"/>
</dbReference>
<reference evidence="2 3" key="1">
    <citation type="submission" date="2019-08" db="EMBL/GenBank/DDBJ databases">
        <title>Genomes sequence of Algoriphagus aquimarinus ACAM450.</title>
        <authorList>
            <person name="Bowman J.P."/>
        </authorList>
    </citation>
    <scope>NUCLEOTIDE SEQUENCE [LARGE SCALE GENOMIC DNA]</scope>
    <source>
        <strain evidence="2 3">ACAM 450</strain>
    </source>
</reference>
<keyword evidence="1" id="KW-0732">Signal</keyword>
<proteinExistence type="predicted"/>
<dbReference type="AlphaFoldDB" id="A0A5C7AWN0"/>
<evidence type="ECO:0000256" key="1">
    <source>
        <dbReference type="SAM" id="SignalP"/>
    </source>
</evidence>
<dbReference type="RefSeq" id="WP_146916365.1">
    <property type="nucleotide sequence ID" value="NZ_VORW01000003.1"/>
</dbReference>
<gene>
    <name evidence="2" type="ORF">ESV85_07860</name>
</gene>
<dbReference type="EMBL" id="VORW01000003">
    <property type="protein sequence ID" value="TXE12524.1"/>
    <property type="molecule type" value="Genomic_DNA"/>
</dbReference>
<accession>A0A5C7AWN0</accession>
<dbReference type="Gene3D" id="3.40.50.10610">
    <property type="entry name" value="ABC-type transport auxiliary lipoprotein component"/>
    <property type="match status" value="1"/>
</dbReference>